<reference evidence="3 4" key="1">
    <citation type="submission" date="2016-10" db="EMBL/GenBank/DDBJ databases">
        <authorList>
            <person name="de Groot N.N."/>
        </authorList>
    </citation>
    <scope>NUCLEOTIDE SEQUENCE [LARGE SCALE GENOMIC DNA]</scope>
    <source>
        <strain evidence="3 4">DSM 25186</strain>
    </source>
</reference>
<dbReference type="InterPro" id="IPR011006">
    <property type="entry name" value="CheY-like_superfamily"/>
</dbReference>
<dbReference type="RefSeq" id="WP_089686796.1">
    <property type="nucleotide sequence ID" value="NZ_FNFO01000011.1"/>
</dbReference>
<protein>
    <submittedName>
        <fullName evidence="3">Response regulator receiver domain-containing protein</fullName>
    </submittedName>
</protein>
<keyword evidence="4" id="KW-1185">Reference proteome</keyword>
<evidence type="ECO:0000256" key="1">
    <source>
        <dbReference type="PROSITE-ProRule" id="PRU00169"/>
    </source>
</evidence>
<dbReference type="Pfam" id="PF00072">
    <property type="entry name" value="Response_reg"/>
    <property type="match status" value="1"/>
</dbReference>
<gene>
    <name evidence="3" type="ORF">SAMN05421823_111183</name>
</gene>
<dbReference type="PROSITE" id="PS50110">
    <property type="entry name" value="RESPONSE_REGULATORY"/>
    <property type="match status" value="1"/>
</dbReference>
<keyword evidence="1" id="KW-0597">Phosphoprotein</keyword>
<dbReference type="SUPFAM" id="SSF52172">
    <property type="entry name" value="CheY-like"/>
    <property type="match status" value="1"/>
</dbReference>
<name>A0A1G9RKW6_9BACT</name>
<dbReference type="InterPro" id="IPR001789">
    <property type="entry name" value="Sig_transdc_resp-reg_receiver"/>
</dbReference>
<dbReference type="EMBL" id="FNFO01000011">
    <property type="protein sequence ID" value="SDM23557.1"/>
    <property type="molecule type" value="Genomic_DNA"/>
</dbReference>
<dbReference type="GO" id="GO:0000160">
    <property type="term" value="P:phosphorelay signal transduction system"/>
    <property type="evidence" value="ECO:0007669"/>
    <property type="project" value="InterPro"/>
</dbReference>
<evidence type="ECO:0000313" key="4">
    <source>
        <dbReference type="Proteomes" id="UP000198510"/>
    </source>
</evidence>
<accession>A0A1G9RKW6</accession>
<proteinExistence type="predicted"/>
<evidence type="ECO:0000313" key="3">
    <source>
        <dbReference type="EMBL" id="SDM23557.1"/>
    </source>
</evidence>
<organism evidence="3 4">
    <name type="scientific">Catalinimonas alkaloidigena</name>
    <dbReference type="NCBI Taxonomy" id="1075417"/>
    <lineage>
        <taxon>Bacteria</taxon>
        <taxon>Pseudomonadati</taxon>
        <taxon>Bacteroidota</taxon>
        <taxon>Cytophagia</taxon>
        <taxon>Cytophagales</taxon>
        <taxon>Catalimonadaceae</taxon>
        <taxon>Catalinimonas</taxon>
    </lineage>
</organism>
<dbReference type="STRING" id="1075417.SAMN05421823_111183"/>
<sequence length="136" mass="15743">MEKPLKSILIVDDDEVSNMITTLTLNAHHVTQEVHTVLNGVAAIDYLKTQRGNFPQLILLDINMPLMNGMEFLEYWQQNNLTGSAKISMYTTSIRHEDKEQAFQYEDVIAYIEKPLSKDKIDNILRVLQLKETYRS</sequence>
<dbReference type="OrthoDB" id="1524091at2"/>
<dbReference type="SMART" id="SM00448">
    <property type="entry name" value="REC"/>
    <property type="match status" value="1"/>
</dbReference>
<dbReference type="InterPro" id="IPR052893">
    <property type="entry name" value="TCS_response_regulator"/>
</dbReference>
<feature type="domain" description="Response regulatory" evidence="2">
    <location>
        <begin position="7"/>
        <end position="129"/>
    </location>
</feature>
<dbReference type="AlphaFoldDB" id="A0A1G9RKW6"/>
<dbReference type="Gene3D" id="3.40.50.2300">
    <property type="match status" value="1"/>
</dbReference>
<dbReference type="PANTHER" id="PTHR44520:SF2">
    <property type="entry name" value="RESPONSE REGULATOR RCP1"/>
    <property type="match status" value="1"/>
</dbReference>
<dbReference type="Proteomes" id="UP000198510">
    <property type="component" value="Unassembled WGS sequence"/>
</dbReference>
<evidence type="ECO:0000259" key="2">
    <source>
        <dbReference type="PROSITE" id="PS50110"/>
    </source>
</evidence>
<feature type="modified residue" description="4-aspartylphosphate" evidence="1">
    <location>
        <position position="61"/>
    </location>
</feature>
<dbReference type="PANTHER" id="PTHR44520">
    <property type="entry name" value="RESPONSE REGULATOR RCP1-RELATED"/>
    <property type="match status" value="1"/>
</dbReference>